<protein>
    <submittedName>
        <fullName evidence="1">Uncharacterized protein</fullName>
    </submittedName>
</protein>
<keyword evidence="2" id="KW-1185">Reference proteome</keyword>
<evidence type="ECO:0000313" key="1">
    <source>
        <dbReference type="EMBL" id="PNH12296.1"/>
    </source>
</evidence>
<accession>A0A2J8AIF2</accession>
<sequence length="215" mass="23979">MPVLPDSEPCALTGGQRYMFFLQVGQRGDREGAEAQHDIRMNSNLAITRGAKTIMAQPGDCPGYYFAMFSRAYHTIRRPLGGTGCAFYPGFPVVEDMITRVNGQCSEEDRTVPCDVDRCDPLITKSPCANDTNCECDLKLCGGKYMYYNAILPSERCYELYTYKTSGLPVNCYGQRYINNRIREIELQQALANMTAPPAARTKQIGDEAGVDTYN</sequence>
<organism evidence="1 2">
    <name type="scientific">Tetrabaena socialis</name>
    <dbReference type="NCBI Taxonomy" id="47790"/>
    <lineage>
        <taxon>Eukaryota</taxon>
        <taxon>Viridiplantae</taxon>
        <taxon>Chlorophyta</taxon>
        <taxon>core chlorophytes</taxon>
        <taxon>Chlorophyceae</taxon>
        <taxon>CS clade</taxon>
        <taxon>Chlamydomonadales</taxon>
        <taxon>Tetrabaenaceae</taxon>
        <taxon>Tetrabaena</taxon>
    </lineage>
</organism>
<name>A0A2J8AIF2_9CHLO</name>
<gene>
    <name evidence="1" type="ORF">TSOC_000758</name>
</gene>
<comment type="caution">
    <text evidence="1">The sequence shown here is derived from an EMBL/GenBank/DDBJ whole genome shotgun (WGS) entry which is preliminary data.</text>
</comment>
<reference evidence="1 2" key="1">
    <citation type="journal article" date="2017" name="Mol. Biol. Evol.">
        <title>The 4-celled Tetrabaena socialis nuclear genome reveals the essential components for genetic control of cell number at the origin of multicellularity in the volvocine lineage.</title>
        <authorList>
            <person name="Featherston J."/>
            <person name="Arakaki Y."/>
            <person name="Hanschen E.R."/>
            <person name="Ferris P.J."/>
            <person name="Michod R.E."/>
            <person name="Olson B.J.S.C."/>
            <person name="Nozaki H."/>
            <person name="Durand P.M."/>
        </authorList>
    </citation>
    <scope>NUCLEOTIDE SEQUENCE [LARGE SCALE GENOMIC DNA]</scope>
    <source>
        <strain evidence="1 2">NIES-571</strain>
    </source>
</reference>
<dbReference type="AlphaFoldDB" id="A0A2J8AIF2"/>
<dbReference type="EMBL" id="PGGS01000011">
    <property type="protein sequence ID" value="PNH12296.1"/>
    <property type="molecule type" value="Genomic_DNA"/>
</dbReference>
<proteinExistence type="predicted"/>
<dbReference type="OrthoDB" id="539744at2759"/>
<dbReference type="Proteomes" id="UP000236333">
    <property type="component" value="Unassembled WGS sequence"/>
</dbReference>
<evidence type="ECO:0000313" key="2">
    <source>
        <dbReference type="Proteomes" id="UP000236333"/>
    </source>
</evidence>